<keyword evidence="1" id="KW-0732">Signal</keyword>
<comment type="caution">
    <text evidence="2">The sequence shown here is derived from an EMBL/GenBank/DDBJ whole genome shotgun (WGS) entry which is preliminary data.</text>
</comment>
<protein>
    <submittedName>
        <fullName evidence="2">DUF1302 family protein</fullName>
    </submittedName>
</protein>
<evidence type="ECO:0000313" key="3">
    <source>
        <dbReference type="Proteomes" id="UP000468901"/>
    </source>
</evidence>
<name>A0A6N6VMK1_9HYPH</name>
<dbReference type="EMBL" id="WESC01000002">
    <property type="protein sequence ID" value="KAB7742279.1"/>
    <property type="molecule type" value="Genomic_DNA"/>
</dbReference>
<dbReference type="Pfam" id="PF06980">
    <property type="entry name" value="DUF1302"/>
    <property type="match status" value="1"/>
</dbReference>
<dbReference type="AlphaFoldDB" id="A0A6N6VMK1"/>
<proteinExistence type="predicted"/>
<keyword evidence="3" id="KW-1185">Reference proteome</keyword>
<feature type="signal peptide" evidence="1">
    <location>
        <begin position="1"/>
        <end position="28"/>
    </location>
</feature>
<gene>
    <name evidence="2" type="ORF">F2P47_03165</name>
</gene>
<organism evidence="2 3">
    <name type="scientific">Parvibaculum sedimenti</name>
    <dbReference type="NCBI Taxonomy" id="2608632"/>
    <lineage>
        <taxon>Bacteria</taxon>
        <taxon>Pseudomonadati</taxon>
        <taxon>Pseudomonadota</taxon>
        <taxon>Alphaproteobacteria</taxon>
        <taxon>Hyphomicrobiales</taxon>
        <taxon>Parvibaculaceae</taxon>
        <taxon>Parvibaculum</taxon>
    </lineage>
</organism>
<evidence type="ECO:0000256" key="1">
    <source>
        <dbReference type="SAM" id="SignalP"/>
    </source>
</evidence>
<reference evidence="2 3" key="1">
    <citation type="submission" date="2019-09" db="EMBL/GenBank/DDBJ databases">
        <title>Parvibaculum sedimenti sp. nov., isolated from sediment.</title>
        <authorList>
            <person name="Wang Y."/>
        </authorList>
    </citation>
    <scope>NUCLEOTIDE SEQUENCE [LARGE SCALE GENOMIC DNA]</scope>
    <source>
        <strain evidence="2 3">HXT-9</strain>
    </source>
</reference>
<evidence type="ECO:0000313" key="2">
    <source>
        <dbReference type="EMBL" id="KAB7742279.1"/>
    </source>
</evidence>
<dbReference type="Proteomes" id="UP000468901">
    <property type="component" value="Unassembled WGS sequence"/>
</dbReference>
<sequence>MKTRHVNTWLMGSLAGAVMLLGAGTAQAVDFKFGEIDAKLDTTVSVGVGIRTSGIDCSKIALDNGGCTTTGAKSARTLGATGSGYSFGVNNDDGNINNGRWRPYSTIAKVTSELQLDWQNYGAFIRGKAFYDYWGAHQVGEHSSGYGTRPLNDAARGNGITDNNNGAGHGIKLLDAFVYGNFTVGGQALNVRLGNQVVNWGESLILQGGINSFLPIDVAAIRTPGSQLKEAYQPVPMIYAQLGLPGNFGIEAFYEFAWTRTRLDSCGTFFSGSDAYCEGGAYVMNAYEYNHSVAALGGIPSQSYQGVFVPRIASEYARNSGQWGVKGSYYADWLNDGTDLGVYYTNFHANLPIGTFTAAGVPGMNGADFCAGAAAGASLDPATTPVAACLGPLAGAVLIGGAHYGKIRTLAQYPEDIHMFGASFNTTLADLLGGTALSGELTYSPNMPFQVADTTINANSLALSLSEQLAAYIAANPTNSIAQAQAALHGGTPTTVLTNGRPLVGAGQVNPGYDRHRVMTGQIYTISTLATSNPVTEFLGADLVPLIANVGFQYLNGTHKNLAVPMSGSYSNNAIVDYMLGSGACPGGPATNALNLSTASCPDAQFASTFSWGYRLIATANYNNAFNTAWTVSPSIQWAHDVSGYSAGPTGPGFIEGRKAVTLGVSGSLQNTWIVSANWTSSFGNKFQDMMHDKDFAQFNVSYAF</sequence>
<dbReference type="RefSeq" id="WP_152214701.1">
    <property type="nucleotide sequence ID" value="NZ_WESC01000002.1"/>
</dbReference>
<accession>A0A6N6VMK1</accession>
<feature type="chain" id="PRO_5026686598" evidence="1">
    <location>
        <begin position="29"/>
        <end position="705"/>
    </location>
</feature>
<dbReference type="InterPro" id="IPR010727">
    <property type="entry name" value="DUF1302"/>
</dbReference>